<keyword evidence="1" id="KW-0833">Ubl conjugation pathway</keyword>
<evidence type="ECO:0000313" key="4">
    <source>
        <dbReference type="EMBL" id="KAK2564451.1"/>
    </source>
</evidence>
<evidence type="ECO:0000256" key="1">
    <source>
        <dbReference type="ARBA" id="ARBA00022786"/>
    </source>
</evidence>
<dbReference type="InterPro" id="IPR000569">
    <property type="entry name" value="HECT_dom"/>
</dbReference>
<dbReference type="InterPro" id="IPR035983">
    <property type="entry name" value="Hect_E3_ubiquitin_ligase"/>
</dbReference>
<accession>A0AAD9V7S0</accession>
<dbReference type="SUPFAM" id="SSF56204">
    <property type="entry name" value="Hect, E3 ligase catalytic domain"/>
    <property type="match status" value="1"/>
</dbReference>
<evidence type="ECO:0000256" key="2">
    <source>
        <dbReference type="SAM" id="MobiDB-lite"/>
    </source>
</evidence>
<evidence type="ECO:0000259" key="3">
    <source>
        <dbReference type="Pfam" id="PF00632"/>
    </source>
</evidence>
<dbReference type="GO" id="GO:0004842">
    <property type="term" value="F:ubiquitin-protein transferase activity"/>
    <property type="evidence" value="ECO:0007669"/>
    <property type="project" value="InterPro"/>
</dbReference>
<feature type="region of interest" description="Disordered" evidence="2">
    <location>
        <begin position="1"/>
        <end position="20"/>
    </location>
</feature>
<protein>
    <recommendedName>
        <fullName evidence="3">HECT domain-containing protein</fullName>
    </recommendedName>
</protein>
<dbReference type="EMBL" id="JARQWQ010000022">
    <property type="protein sequence ID" value="KAK2564451.1"/>
    <property type="molecule type" value="Genomic_DNA"/>
</dbReference>
<comment type="caution">
    <text evidence="4">The sequence shown here is derived from an EMBL/GenBank/DDBJ whole genome shotgun (WGS) entry which is preliminary data.</text>
</comment>
<reference evidence="4" key="2">
    <citation type="journal article" date="2023" name="Science">
        <title>Genomic signatures of disease resistance in endangered staghorn corals.</title>
        <authorList>
            <person name="Vollmer S.V."/>
            <person name="Selwyn J.D."/>
            <person name="Despard B.A."/>
            <person name="Roesel C.L."/>
        </authorList>
    </citation>
    <scope>NUCLEOTIDE SEQUENCE</scope>
    <source>
        <strain evidence="4">K2</strain>
    </source>
</reference>
<feature type="compositionally biased region" description="Polar residues" evidence="2">
    <location>
        <begin position="114"/>
        <end position="147"/>
    </location>
</feature>
<feature type="compositionally biased region" description="Polar residues" evidence="2">
    <location>
        <begin position="154"/>
        <end position="165"/>
    </location>
</feature>
<name>A0AAD9V7S0_ACRCE</name>
<feature type="region of interest" description="Disordered" evidence="2">
    <location>
        <begin position="63"/>
        <end position="165"/>
    </location>
</feature>
<feature type="domain" description="HECT" evidence="3">
    <location>
        <begin position="454"/>
        <end position="536"/>
    </location>
</feature>
<keyword evidence="5" id="KW-1185">Reference proteome</keyword>
<organism evidence="4 5">
    <name type="scientific">Acropora cervicornis</name>
    <name type="common">Staghorn coral</name>
    <dbReference type="NCBI Taxonomy" id="6130"/>
    <lineage>
        <taxon>Eukaryota</taxon>
        <taxon>Metazoa</taxon>
        <taxon>Cnidaria</taxon>
        <taxon>Anthozoa</taxon>
        <taxon>Hexacorallia</taxon>
        <taxon>Scleractinia</taxon>
        <taxon>Astrocoeniina</taxon>
        <taxon>Acroporidae</taxon>
        <taxon>Acropora</taxon>
    </lineage>
</organism>
<dbReference type="Proteomes" id="UP001249851">
    <property type="component" value="Unassembled WGS sequence"/>
</dbReference>
<proteinExistence type="predicted"/>
<dbReference type="AlphaFoldDB" id="A0AAD9V7S0"/>
<evidence type="ECO:0000313" key="5">
    <source>
        <dbReference type="Proteomes" id="UP001249851"/>
    </source>
</evidence>
<reference evidence="4" key="1">
    <citation type="journal article" date="2023" name="G3 (Bethesda)">
        <title>Whole genome assembly and annotation of the endangered Caribbean coral Acropora cervicornis.</title>
        <authorList>
            <person name="Selwyn J.D."/>
            <person name="Vollmer S.V."/>
        </authorList>
    </citation>
    <scope>NUCLEOTIDE SEQUENCE</scope>
    <source>
        <strain evidence="4">K2</strain>
    </source>
</reference>
<feature type="compositionally biased region" description="Low complexity" evidence="2">
    <location>
        <begin position="93"/>
        <end position="108"/>
    </location>
</feature>
<dbReference type="Gene3D" id="3.30.2410.10">
    <property type="entry name" value="Hect, E3 ligase catalytic domain"/>
    <property type="match status" value="1"/>
</dbReference>
<dbReference type="Pfam" id="PF00632">
    <property type="entry name" value="HECT"/>
    <property type="match status" value="1"/>
</dbReference>
<gene>
    <name evidence="4" type="ORF">P5673_011884</name>
</gene>
<sequence>MVADRSILNMQETPSMPPYPEDGLSFLGFGNEEDLSNANVTLPDLWCTRDDFNFSETLPTALMEGDFPTKNNPEVSHVTEDSIPRVLNTGGTEDSSPSPANNNASEDSCPGLAYNTSTEDSSPGQADGNATQDSSPSLANNNASEDSSPGLAYNNATEDSNPSRNDMITLRSHHMKCITILVRWSFLHDATVSTGFRFRQIYLAQLLSGTSEMETPEKVIPTNVSHFSEDFGRQTVHVHRTRLKDDIIQLFSCPKITSQVLDVRVIDDHGHLEEGEGPGVLRDVLSTFWQTIFASLTLGHVEKVPSIRHDHQKHEWEAIGRVLLYGLKEAGYVPVCLSPVFLASCLHGEETITEADLLLSFKSYITPDEREVLERVLSEDFESDDEDLADFLSNYKCYRKPKAQNIKSLFAELAHQEIIQKPRYIANCWAPVQGVLKGHADFANVESLGQLFLDNKPTAKKFFKSLDTVSLKIFLKFVTGSDVMVLQTISVAFNSVEGIGRTPIAHTCGPTLELPSTYQSYNELAEELTNILREKGSWTFNIV</sequence>